<evidence type="ECO:0000313" key="2">
    <source>
        <dbReference type="Proteomes" id="UP001595923"/>
    </source>
</evidence>
<dbReference type="EMBL" id="JBHSFQ010000015">
    <property type="protein sequence ID" value="MFC4563427.1"/>
    <property type="molecule type" value="Genomic_DNA"/>
</dbReference>
<sequence length="141" mass="16080">MAEQTEITFGYLRRFRDENIQGMLTDLRDQRDRLNAYVDDEVSKDKPPINGIHFGNPEVFPQAGNLGVTLNNNVRLIREQLNGLIKEFEGLDYRLEKVHIRFENTEDDQVVTAQELAYIIDPENVAQARNTLGDDSGEDAG</sequence>
<dbReference type="Proteomes" id="UP001595923">
    <property type="component" value="Unassembled WGS sequence"/>
</dbReference>
<gene>
    <name evidence="1" type="ORF">ACFO4E_16300</name>
</gene>
<dbReference type="RefSeq" id="WP_378575715.1">
    <property type="nucleotide sequence ID" value="NZ_JBHSFQ010000015.1"/>
</dbReference>
<keyword evidence="2" id="KW-1185">Reference proteome</keyword>
<accession>A0ABV9DY90</accession>
<name>A0ABV9DY90_9ACTN</name>
<organism evidence="1 2">
    <name type="scientific">Nocardiopsis mangrovi</name>
    <dbReference type="NCBI Taxonomy" id="1179818"/>
    <lineage>
        <taxon>Bacteria</taxon>
        <taxon>Bacillati</taxon>
        <taxon>Actinomycetota</taxon>
        <taxon>Actinomycetes</taxon>
        <taxon>Streptosporangiales</taxon>
        <taxon>Nocardiopsidaceae</taxon>
        <taxon>Nocardiopsis</taxon>
    </lineage>
</organism>
<protein>
    <recommendedName>
        <fullName evidence="3">IraD/Gp25-like domain-containing protein</fullName>
    </recommendedName>
</protein>
<evidence type="ECO:0000313" key="1">
    <source>
        <dbReference type="EMBL" id="MFC4563427.1"/>
    </source>
</evidence>
<reference evidence="2" key="1">
    <citation type="journal article" date="2019" name="Int. J. Syst. Evol. Microbiol.">
        <title>The Global Catalogue of Microorganisms (GCM) 10K type strain sequencing project: providing services to taxonomists for standard genome sequencing and annotation.</title>
        <authorList>
            <consortium name="The Broad Institute Genomics Platform"/>
            <consortium name="The Broad Institute Genome Sequencing Center for Infectious Disease"/>
            <person name="Wu L."/>
            <person name="Ma J."/>
        </authorList>
    </citation>
    <scope>NUCLEOTIDE SEQUENCE [LARGE SCALE GENOMIC DNA]</scope>
    <source>
        <strain evidence="2">XZYJ18</strain>
    </source>
</reference>
<comment type="caution">
    <text evidence="1">The sequence shown here is derived from an EMBL/GenBank/DDBJ whole genome shotgun (WGS) entry which is preliminary data.</text>
</comment>
<evidence type="ECO:0008006" key="3">
    <source>
        <dbReference type="Google" id="ProtNLM"/>
    </source>
</evidence>
<proteinExistence type="predicted"/>